<accession>U6K7C7</accession>
<gene>
    <name evidence="2" type="ORF">EMH_0072540</name>
</gene>
<dbReference type="Proteomes" id="UP000030744">
    <property type="component" value="Unassembled WGS sequence"/>
</dbReference>
<feature type="compositionally biased region" description="Polar residues" evidence="1">
    <location>
        <begin position="1"/>
        <end position="31"/>
    </location>
</feature>
<name>U6K7C7_9EIME</name>
<evidence type="ECO:0000313" key="2">
    <source>
        <dbReference type="EMBL" id="CDJ32117.1"/>
    </source>
</evidence>
<dbReference type="GeneID" id="25381755"/>
<dbReference type="AlphaFoldDB" id="U6K7C7"/>
<dbReference type="EMBL" id="HG683862">
    <property type="protein sequence ID" value="CDJ32117.1"/>
    <property type="molecule type" value="Genomic_DNA"/>
</dbReference>
<dbReference type="RefSeq" id="XP_013354682.1">
    <property type="nucleotide sequence ID" value="XM_013499228.1"/>
</dbReference>
<evidence type="ECO:0000313" key="3">
    <source>
        <dbReference type="Proteomes" id="UP000030744"/>
    </source>
</evidence>
<reference evidence="2" key="2">
    <citation type="submission" date="2013-10" db="EMBL/GenBank/DDBJ databases">
        <authorList>
            <person name="Aslett M."/>
        </authorList>
    </citation>
    <scope>NUCLEOTIDE SEQUENCE [LARGE SCALE GENOMIC DNA]</scope>
    <source>
        <strain evidence="2">Houghton</strain>
    </source>
</reference>
<sequence>MHVMKKQTNTNTPSVSVSGSQAQPSPSSFTLPLQAYKPFKRQPPALPLSSAAAAAATAAAPAAAAAAAAAAASPQQHLVPRCVSPLLHPPINNKAAAAAKRFNTSGYPQVHRRSRSACITPSAASSRGGPSSSKMSIHRVAAAETQGFLRAKIAAKEQLCSEVIGENQKLIRHLEETKLQHRQTVEKLKAEAAAVVQQLLADTAVYRDTNDNLLRKLHLQEQQTANDALRARQAERRSQEAEEKLFVLKR</sequence>
<evidence type="ECO:0000256" key="1">
    <source>
        <dbReference type="SAM" id="MobiDB-lite"/>
    </source>
</evidence>
<protein>
    <submittedName>
        <fullName evidence="2">Uncharacterized protein</fullName>
    </submittedName>
</protein>
<organism evidence="2 3">
    <name type="scientific">Eimeria mitis</name>
    <dbReference type="NCBI Taxonomy" id="44415"/>
    <lineage>
        <taxon>Eukaryota</taxon>
        <taxon>Sar</taxon>
        <taxon>Alveolata</taxon>
        <taxon>Apicomplexa</taxon>
        <taxon>Conoidasida</taxon>
        <taxon>Coccidia</taxon>
        <taxon>Eucoccidiorida</taxon>
        <taxon>Eimeriorina</taxon>
        <taxon>Eimeriidae</taxon>
        <taxon>Eimeria</taxon>
    </lineage>
</organism>
<reference evidence="2" key="1">
    <citation type="submission" date="2013-10" db="EMBL/GenBank/DDBJ databases">
        <title>Genomic analysis of the causative agents of coccidiosis in chickens.</title>
        <authorList>
            <person name="Reid A.J."/>
            <person name="Blake D."/>
            <person name="Billington K."/>
            <person name="Browne H."/>
            <person name="Dunn M."/>
            <person name="Hung S."/>
            <person name="Kawahara F."/>
            <person name="Miranda-Saavedra D."/>
            <person name="Mourier T."/>
            <person name="Nagra H."/>
            <person name="Otto T.D."/>
            <person name="Rawlings N."/>
            <person name="Sanchez A."/>
            <person name="Sanders M."/>
            <person name="Subramaniam C."/>
            <person name="Tay Y."/>
            <person name="Dear P."/>
            <person name="Doerig C."/>
            <person name="Gruber A."/>
            <person name="Parkinson J."/>
            <person name="Shirley M."/>
            <person name="Wan K.L."/>
            <person name="Berriman M."/>
            <person name="Tomley F."/>
            <person name="Pain A."/>
        </authorList>
    </citation>
    <scope>NUCLEOTIDE SEQUENCE [LARGE SCALE GENOMIC DNA]</scope>
    <source>
        <strain evidence="2">Houghton</strain>
    </source>
</reference>
<keyword evidence="3" id="KW-1185">Reference proteome</keyword>
<feature type="region of interest" description="Disordered" evidence="1">
    <location>
        <begin position="106"/>
        <end position="134"/>
    </location>
</feature>
<proteinExistence type="predicted"/>
<feature type="compositionally biased region" description="Low complexity" evidence="1">
    <location>
        <begin position="121"/>
        <end position="133"/>
    </location>
</feature>
<dbReference type="OrthoDB" id="331979at2759"/>
<dbReference type="VEuPathDB" id="ToxoDB:EMH_0072540"/>
<feature type="region of interest" description="Disordered" evidence="1">
    <location>
        <begin position="1"/>
        <end position="33"/>
    </location>
</feature>